<comment type="caution">
    <text evidence="3">The sequence shown here is derived from an EMBL/GenBank/DDBJ whole genome shotgun (WGS) entry which is preliminary data.</text>
</comment>
<feature type="region of interest" description="Disordered" evidence="1">
    <location>
        <begin position="58"/>
        <end position="90"/>
    </location>
</feature>
<evidence type="ECO:0000256" key="1">
    <source>
        <dbReference type="SAM" id="MobiDB-lite"/>
    </source>
</evidence>
<feature type="transmembrane region" description="Helical" evidence="2">
    <location>
        <begin position="26"/>
        <end position="47"/>
    </location>
</feature>
<reference evidence="3 4" key="1">
    <citation type="journal article" date="2016" name="Nat. Commun.">
        <title>Thousands of microbial genomes shed light on interconnected biogeochemical processes in an aquifer system.</title>
        <authorList>
            <person name="Anantharaman K."/>
            <person name="Brown C.T."/>
            <person name="Hug L.A."/>
            <person name="Sharon I."/>
            <person name="Castelle C.J."/>
            <person name="Probst A.J."/>
            <person name="Thomas B.C."/>
            <person name="Singh A."/>
            <person name="Wilkins M.J."/>
            <person name="Karaoz U."/>
            <person name="Brodie E.L."/>
            <person name="Williams K.H."/>
            <person name="Hubbard S.S."/>
            <person name="Banfield J.F."/>
        </authorList>
    </citation>
    <scope>NUCLEOTIDE SEQUENCE [LARGE SCALE GENOMIC DNA]</scope>
</reference>
<keyword evidence="2" id="KW-0812">Transmembrane</keyword>
<organism evidence="3 4">
    <name type="scientific">Candidatus Kaiserbacteria bacterium RIFCSPHIGHO2_12_FULL_53_13</name>
    <dbReference type="NCBI Taxonomy" id="1798502"/>
    <lineage>
        <taxon>Bacteria</taxon>
        <taxon>Candidatus Kaiseribacteriota</taxon>
    </lineage>
</organism>
<evidence type="ECO:0000313" key="3">
    <source>
        <dbReference type="EMBL" id="OGG71155.1"/>
    </source>
</evidence>
<proteinExistence type="predicted"/>
<keyword evidence="2" id="KW-1133">Transmembrane helix</keyword>
<evidence type="ECO:0000313" key="4">
    <source>
        <dbReference type="Proteomes" id="UP000176689"/>
    </source>
</evidence>
<sequence length="120" mass="12425">MTEYNLMDQENKENKMPVQKPEGSGTGALVGAVIIIILLAVGAFYFWGAKLNQGNDNPLPLILGNDSASDEPSSDASAGLPPQGNSDDADAIIADLEAMNTDQLDAQTASSVEAFGAGVQ</sequence>
<protein>
    <submittedName>
        <fullName evidence="3">Uncharacterized protein</fullName>
    </submittedName>
</protein>
<accession>A0A1F6EBT9</accession>
<dbReference type="AlphaFoldDB" id="A0A1F6EBT9"/>
<dbReference type="Proteomes" id="UP000176689">
    <property type="component" value="Unassembled WGS sequence"/>
</dbReference>
<gene>
    <name evidence="3" type="ORF">A3F27_01915</name>
</gene>
<name>A0A1F6EBT9_9BACT</name>
<keyword evidence="2" id="KW-0472">Membrane</keyword>
<dbReference type="EMBL" id="MFLP01000012">
    <property type="protein sequence ID" value="OGG71155.1"/>
    <property type="molecule type" value="Genomic_DNA"/>
</dbReference>
<feature type="region of interest" description="Disordered" evidence="1">
    <location>
        <begin position="1"/>
        <end position="23"/>
    </location>
</feature>
<evidence type="ECO:0000256" key="2">
    <source>
        <dbReference type="SAM" id="Phobius"/>
    </source>
</evidence>